<keyword evidence="5 7" id="KW-1133">Transmembrane helix</keyword>
<feature type="transmembrane region" description="Helical" evidence="7">
    <location>
        <begin position="185"/>
        <end position="204"/>
    </location>
</feature>
<organism evidence="9 10">
    <name type="scientific">Geothrix edaphica</name>
    <dbReference type="NCBI Taxonomy" id="2927976"/>
    <lineage>
        <taxon>Bacteria</taxon>
        <taxon>Pseudomonadati</taxon>
        <taxon>Acidobacteriota</taxon>
        <taxon>Holophagae</taxon>
        <taxon>Holophagales</taxon>
        <taxon>Holophagaceae</taxon>
        <taxon>Geothrix</taxon>
    </lineage>
</organism>
<dbReference type="PANTHER" id="PTHR23517:SF2">
    <property type="entry name" value="MULTIDRUG RESISTANCE PROTEIN MDTH"/>
    <property type="match status" value="1"/>
</dbReference>
<feature type="transmembrane region" description="Helical" evidence="7">
    <location>
        <begin position="155"/>
        <end position="173"/>
    </location>
</feature>
<evidence type="ECO:0000256" key="3">
    <source>
        <dbReference type="ARBA" id="ARBA00022475"/>
    </source>
</evidence>
<evidence type="ECO:0000256" key="7">
    <source>
        <dbReference type="SAM" id="Phobius"/>
    </source>
</evidence>
<accession>A0ABQ5PWZ8</accession>
<name>A0ABQ5PWZ8_9BACT</name>
<protein>
    <submittedName>
        <fullName evidence="9">Multidrug resistance protein MdtH</fullName>
    </submittedName>
</protein>
<feature type="transmembrane region" description="Helical" evidence="7">
    <location>
        <begin position="392"/>
        <end position="411"/>
    </location>
</feature>
<dbReference type="InterPro" id="IPR050171">
    <property type="entry name" value="MFS_Transporters"/>
</dbReference>
<keyword evidence="3" id="KW-1003">Cell membrane</keyword>
<dbReference type="InterPro" id="IPR020846">
    <property type="entry name" value="MFS_dom"/>
</dbReference>
<evidence type="ECO:0000256" key="6">
    <source>
        <dbReference type="ARBA" id="ARBA00023136"/>
    </source>
</evidence>
<dbReference type="Proteomes" id="UP001165044">
    <property type="component" value="Unassembled WGS sequence"/>
</dbReference>
<evidence type="ECO:0000259" key="8">
    <source>
        <dbReference type="PROSITE" id="PS50850"/>
    </source>
</evidence>
<dbReference type="RefSeq" id="WP_285607742.1">
    <property type="nucleotide sequence ID" value="NZ_BSDC01000001.1"/>
</dbReference>
<feature type="domain" description="Major facilitator superfamily (MFS) profile" evidence="8">
    <location>
        <begin position="17"/>
        <end position="416"/>
    </location>
</feature>
<dbReference type="Gene3D" id="1.20.1250.20">
    <property type="entry name" value="MFS general substrate transporter like domains"/>
    <property type="match status" value="2"/>
</dbReference>
<dbReference type="PROSITE" id="PS50850">
    <property type="entry name" value="MFS"/>
    <property type="match status" value="1"/>
</dbReference>
<feature type="transmembrane region" description="Helical" evidence="7">
    <location>
        <begin position="357"/>
        <end position="377"/>
    </location>
</feature>
<dbReference type="SUPFAM" id="SSF103473">
    <property type="entry name" value="MFS general substrate transporter"/>
    <property type="match status" value="1"/>
</dbReference>
<dbReference type="EMBL" id="BSDC01000001">
    <property type="protein sequence ID" value="GLH66985.1"/>
    <property type="molecule type" value="Genomic_DNA"/>
</dbReference>
<sequence>MSTAQRLRDIRDGFERPFWVANISELFERLSYYAAFASLARYLNESLGFPTQDASSLAGLFGGLVWFLAAFGGAIADRLGFRRALSLAYLILSCSYFLLGSLGSSWMLPVRGLVPLGALVAFLLMLPALGIALVKPAVVGTTARASKDNVRSIGYSIYYTLVNIGGAAGPFVASYVHRHMSVENVFRVAAISVFLMFFAVLLMFKEPRKEGDVPPPSLAETGRNFLTVLSNPKFMLFLVIFTGYWVVYWQEFITLPLYVAKYIDPKADTELLLMTGPLVVISLTVLINLATQKIASVKAVTIGTLMSSLAWIVLIFKPTVTGVILTLICVALGEIVQSPRYYEYISRLAPPGQQGTYMGFAFLPIGLGSLIGGWFGGKLMHHFGEVTHKPAGMLWTITGVGVLTAALLWVYDRMLPATGEA</sequence>
<dbReference type="InterPro" id="IPR011701">
    <property type="entry name" value="MFS"/>
</dbReference>
<gene>
    <name evidence="9" type="primary">mdtH</name>
    <name evidence="9" type="ORF">GETHED_13490</name>
</gene>
<feature type="transmembrane region" description="Helical" evidence="7">
    <location>
        <begin position="54"/>
        <end position="75"/>
    </location>
</feature>
<evidence type="ECO:0000256" key="4">
    <source>
        <dbReference type="ARBA" id="ARBA00022692"/>
    </source>
</evidence>
<keyword evidence="2" id="KW-0813">Transport</keyword>
<comment type="caution">
    <text evidence="9">The sequence shown here is derived from an EMBL/GenBank/DDBJ whole genome shotgun (WGS) entry which is preliminary data.</text>
</comment>
<dbReference type="InterPro" id="IPR036259">
    <property type="entry name" value="MFS_trans_sf"/>
</dbReference>
<evidence type="ECO:0000256" key="2">
    <source>
        <dbReference type="ARBA" id="ARBA00022448"/>
    </source>
</evidence>
<feature type="transmembrane region" description="Helical" evidence="7">
    <location>
        <begin position="297"/>
        <end position="314"/>
    </location>
</feature>
<feature type="transmembrane region" description="Helical" evidence="7">
    <location>
        <begin position="113"/>
        <end position="134"/>
    </location>
</feature>
<feature type="transmembrane region" description="Helical" evidence="7">
    <location>
        <begin position="87"/>
        <end position="107"/>
    </location>
</feature>
<evidence type="ECO:0000313" key="10">
    <source>
        <dbReference type="Proteomes" id="UP001165044"/>
    </source>
</evidence>
<keyword evidence="10" id="KW-1185">Reference proteome</keyword>
<dbReference type="PANTHER" id="PTHR23517">
    <property type="entry name" value="RESISTANCE PROTEIN MDTM, PUTATIVE-RELATED-RELATED"/>
    <property type="match status" value="1"/>
</dbReference>
<feature type="transmembrane region" description="Helical" evidence="7">
    <location>
        <begin position="320"/>
        <end position="336"/>
    </location>
</feature>
<proteinExistence type="predicted"/>
<keyword evidence="4 7" id="KW-0812">Transmembrane</keyword>
<keyword evidence="6 7" id="KW-0472">Membrane</keyword>
<dbReference type="Pfam" id="PF07690">
    <property type="entry name" value="MFS_1"/>
    <property type="match status" value="1"/>
</dbReference>
<reference evidence="9" key="1">
    <citation type="journal article" date="2023" name="Antonie Van Leeuwenhoek">
        <title>Mesoterricola silvestris gen. nov., sp. nov., Mesoterricola sediminis sp. nov., Geothrix oryzae sp. nov., Geothrix edaphica sp. nov., Geothrix rubra sp. nov., and Geothrix limicola sp. nov., six novel members of Acidobacteriota isolated from soils.</title>
        <authorList>
            <person name="Itoh H."/>
            <person name="Sugisawa Y."/>
            <person name="Mise K."/>
            <person name="Xu Z."/>
            <person name="Kuniyasu M."/>
            <person name="Ushijima N."/>
            <person name="Kawano K."/>
            <person name="Kobayashi E."/>
            <person name="Shiratori Y."/>
            <person name="Masuda Y."/>
            <person name="Senoo K."/>
        </authorList>
    </citation>
    <scope>NUCLEOTIDE SEQUENCE</scope>
    <source>
        <strain evidence="9">Red802</strain>
    </source>
</reference>
<feature type="transmembrane region" description="Helical" evidence="7">
    <location>
        <begin position="271"/>
        <end position="290"/>
    </location>
</feature>
<evidence type="ECO:0000256" key="5">
    <source>
        <dbReference type="ARBA" id="ARBA00022989"/>
    </source>
</evidence>
<evidence type="ECO:0000256" key="1">
    <source>
        <dbReference type="ARBA" id="ARBA00004651"/>
    </source>
</evidence>
<comment type="subcellular location">
    <subcellularLocation>
        <location evidence="1">Cell membrane</location>
        <topology evidence="1">Multi-pass membrane protein</topology>
    </subcellularLocation>
</comment>
<feature type="transmembrane region" description="Helical" evidence="7">
    <location>
        <begin position="225"/>
        <end position="247"/>
    </location>
</feature>
<evidence type="ECO:0000313" key="9">
    <source>
        <dbReference type="EMBL" id="GLH66985.1"/>
    </source>
</evidence>